<dbReference type="EMBL" id="LR796384">
    <property type="protein sequence ID" value="CAB4140953.1"/>
    <property type="molecule type" value="Genomic_DNA"/>
</dbReference>
<protein>
    <submittedName>
        <fullName evidence="1">Uncharacterized protein</fullName>
    </submittedName>
</protein>
<name>A0A6J5M640_9CAUD</name>
<reference evidence="1" key="1">
    <citation type="submission" date="2020-04" db="EMBL/GenBank/DDBJ databases">
        <authorList>
            <person name="Chiriac C."/>
            <person name="Salcher M."/>
            <person name="Ghai R."/>
            <person name="Kavagutti S V."/>
        </authorList>
    </citation>
    <scope>NUCLEOTIDE SEQUENCE</scope>
</reference>
<proteinExistence type="predicted"/>
<sequence length="43" mass="4815">MPKIPKKVKQIAHSLEKKENMAAGRAYAIANASYNKMQIKKGK</sequence>
<accession>A0A6J5M640</accession>
<evidence type="ECO:0000313" key="1">
    <source>
        <dbReference type="EMBL" id="CAB4140953.1"/>
    </source>
</evidence>
<organism evidence="1">
    <name type="scientific">uncultured Caudovirales phage</name>
    <dbReference type="NCBI Taxonomy" id="2100421"/>
    <lineage>
        <taxon>Viruses</taxon>
        <taxon>Duplodnaviria</taxon>
        <taxon>Heunggongvirae</taxon>
        <taxon>Uroviricota</taxon>
        <taxon>Caudoviricetes</taxon>
        <taxon>Peduoviridae</taxon>
        <taxon>Maltschvirus</taxon>
        <taxon>Maltschvirus maltsch</taxon>
    </lineage>
</organism>
<gene>
    <name evidence="1" type="ORF">UFOVP401_37</name>
</gene>